<dbReference type="PANTHER" id="PTHR30290:SF38">
    <property type="entry name" value="D,D-DIPEPTIDE-BINDING PERIPLASMIC PROTEIN DDPA-RELATED"/>
    <property type="match status" value="1"/>
</dbReference>
<gene>
    <name evidence="6" type="ORF">GCM10010994_54610</name>
</gene>
<comment type="subcellular location">
    <subcellularLocation>
        <location evidence="1">Periplasm</location>
    </subcellularLocation>
</comment>
<dbReference type="Gene3D" id="3.10.105.10">
    <property type="entry name" value="Dipeptide-binding Protein, Domain 3"/>
    <property type="match status" value="1"/>
</dbReference>
<dbReference type="InterPro" id="IPR000914">
    <property type="entry name" value="SBP_5_dom"/>
</dbReference>
<dbReference type="GO" id="GO:0030288">
    <property type="term" value="C:outer membrane-bounded periplasmic space"/>
    <property type="evidence" value="ECO:0007669"/>
    <property type="project" value="UniProtKB-ARBA"/>
</dbReference>
<evidence type="ECO:0000256" key="3">
    <source>
        <dbReference type="ARBA" id="ARBA00022729"/>
    </source>
</evidence>
<keyword evidence="7" id="KW-1185">Reference proteome</keyword>
<dbReference type="RefSeq" id="WP_188612337.1">
    <property type="nucleotide sequence ID" value="NZ_BMGG01000011.1"/>
</dbReference>
<feature type="domain" description="Solute-binding protein family 5" evidence="5">
    <location>
        <begin position="81"/>
        <end position="430"/>
    </location>
</feature>
<reference evidence="6" key="2">
    <citation type="submission" date="2020-09" db="EMBL/GenBank/DDBJ databases">
        <authorList>
            <person name="Sun Q."/>
            <person name="Zhou Y."/>
        </authorList>
    </citation>
    <scope>NUCLEOTIDE SEQUENCE</scope>
    <source>
        <strain evidence="6">CGMCC 1.12919</strain>
    </source>
</reference>
<dbReference type="Pfam" id="PF00496">
    <property type="entry name" value="SBP_bac_5"/>
    <property type="match status" value="1"/>
</dbReference>
<dbReference type="PROSITE" id="PS01040">
    <property type="entry name" value="SBP_BACTERIAL_5"/>
    <property type="match status" value="1"/>
</dbReference>
<dbReference type="GO" id="GO:0043190">
    <property type="term" value="C:ATP-binding cassette (ABC) transporter complex"/>
    <property type="evidence" value="ECO:0007669"/>
    <property type="project" value="InterPro"/>
</dbReference>
<sequence length="521" mass="57232">MTMIGRRDFCRNGLALGALAALPLGISPASAEPKRGGTLVYATVSGPGTLDPHVSSSAVELEVIHNLFEGLVALDNQNATRPMLAAKATASDDARTYTFELRRGVKFHSGEEMTAADVKASLERYQRVSPNAKNLADVEAYEAPDPYTFIIRLKQPNVVLLDVLKTPIFPFMILPAAQKDKAAREIDVVGTGPFALSEWVKDSHLVIKRFDGYAPDTSAAGRDGYGGRKTVYLDAARYRFIPEATTRIAALQTGEVQLASTIPTELRGRVEERGDLAVRQVFPVGGTYIIVNSQYGLTANVLIRQALAAAIDIGEITDATGGINKANPWMSFPNTPYYLGETAPTPWYDQKDPAKAAELLKRAGYKNEKLIIETNSNYQWMRTTMLVVAEQLKAAGVNVDLKVVDWTTNAAHMQQGTGEWNLSTTLFGPDHILGPQQWRPMIYAFPSIKGNDALDGAYKEFFAAPDLDQRRAAWLKIQQQVLGNAYMIKIADSGRLAGYAKRLKNQSDYPGILQLWDLYLD</sequence>
<evidence type="ECO:0000313" key="7">
    <source>
        <dbReference type="Proteomes" id="UP000637002"/>
    </source>
</evidence>
<organism evidence="6 7">
    <name type="scientific">Chelatococcus reniformis</name>
    <dbReference type="NCBI Taxonomy" id="1494448"/>
    <lineage>
        <taxon>Bacteria</taxon>
        <taxon>Pseudomonadati</taxon>
        <taxon>Pseudomonadota</taxon>
        <taxon>Alphaproteobacteria</taxon>
        <taxon>Hyphomicrobiales</taxon>
        <taxon>Chelatococcaceae</taxon>
        <taxon>Chelatococcus</taxon>
    </lineage>
</organism>
<proteinExistence type="inferred from homology"/>
<evidence type="ECO:0000256" key="4">
    <source>
        <dbReference type="SAM" id="SignalP"/>
    </source>
</evidence>
<dbReference type="PROSITE" id="PS51318">
    <property type="entry name" value="TAT"/>
    <property type="match status" value="1"/>
</dbReference>
<protein>
    <submittedName>
        <fullName evidence="6">ABC di/peptide transporter substrate-binding protein</fullName>
    </submittedName>
</protein>
<feature type="signal peptide" evidence="4">
    <location>
        <begin position="1"/>
        <end position="31"/>
    </location>
</feature>
<evidence type="ECO:0000256" key="1">
    <source>
        <dbReference type="ARBA" id="ARBA00004418"/>
    </source>
</evidence>
<dbReference type="EMBL" id="BMGG01000011">
    <property type="protein sequence ID" value="GGC89836.1"/>
    <property type="molecule type" value="Genomic_DNA"/>
</dbReference>
<evidence type="ECO:0000256" key="2">
    <source>
        <dbReference type="ARBA" id="ARBA00005695"/>
    </source>
</evidence>
<evidence type="ECO:0000259" key="5">
    <source>
        <dbReference type="Pfam" id="PF00496"/>
    </source>
</evidence>
<reference evidence="6" key="1">
    <citation type="journal article" date="2014" name="Int. J. Syst. Evol. Microbiol.">
        <title>Complete genome sequence of Corynebacterium casei LMG S-19264T (=DSM 44701T), isolated from a smear-ripened cheese.</title>
        <authorList>
            <consortium name="US DOE Joint Genome Institute (JGI-PGF)"/>
            <person name="Walter F."/>
            <person name="Albersmeier A."/>
            <person name="Kalinowski J."/>
            <person name="Ruckert C."/>
        </authorList>
    </citation>
    <scope>NUCLEOTIDE SEQUENCE</scope>
    <source>
        <strain evidence="6">CGMCC 1.12919</strain>
    </source>
</reference>
<dbReference type="PANTHER" id="PTHR30290">
    <property type="entry name" value="PERIPLASMIC BINDING COMPONENT OF ABC TRANSPORTER"/>
    <property type="match status" value="1"/>
</dbReference>
<dbReference type="GO" id="GO:1904680">
    <property type="term" value="F:peptide transmembrane transporter activity"/>
    <property type="evidence" value="ECO:0007669"/>
    <property type="project" value="TreeGrafter"/>
</dbReference>
<keyword evidence="3 4" id="KW-0732">Signal</keyword>
<accession>A0A916UV29</accession>
<dbReference type="InterPro" id="IPR039424">
    <property type="entry name" value="SBP_5"/>
</dbReference>
<dbReference type="SUPFAM" id="SSF53850">
    <property type="entry name" value="Periplasmic binding protein-like II"/>
    <property type="match status" value="1"/>
</dbReference>
<dbReference type="Proteomes" id="UP000637002">
    <property type="component" value="Unassembled WGS sequence"/>
</dbReference>
<dbReference type="InterPro" id="IPR006311">
    <property type="entry name" value="TAT_signal"/>
</dbReference>
<feature type="chain" id="PRO_5037610292" evidence="4">
    <location>
        <begin position="32"/>
        <end position="521"/>
    </location>
</feature>
<evidence type="ECO:0000313" key="6">
    <source>
        <dbReference type="EMBL" id="GGC89836.1"/>
    </source>
</evidence>
<dbReference type="InterPro" id="IPR030678">
    <property type="entry name" value="Peptide/Ni-bd"/>
</dbReference>
<name>A0A916UV29_9HYPH</name>
<comment type="similarity">
    <text evidence="2">Belongs to the bacterial solute-binding protein 5 family.</text>
</comment>
<dbReference type="InterPro" id="IPR023765">
    <property type="entry name" value="SBP_5_CS"/>
</dbReference>
<dbReference type="GO" id="GO:0015833">
    <property type="term" value="P:peptide transport"/>
    <property type="evidence" value="ECO:0007669"/>
    <property type="project" value="TreeGrafter"/>
</dbReference>
<comment type="caution">
    <text evidence="6">The sequence shown here is derived from an EMBL/GenBank/DDBJ whole genome shotgun (WGS) entry which is preliminary data.</text>
</comment>
<dbReference type="AlphaFoldDB" id="A0A916UV29"/>
<dbReference type="Gene3D" id="3.40.190.10">
    <property type="entry name" value="Periplasmic binding protein-like II"/>
    <property type="match status" value="1"/>
</dbReference>
<dbReference type="PIRSF" id="PIRSF002741">
    <property type="entry name" value="MppA"/>
    <property type="match status" value="1"/>
</dbReference>